<proteinExistence type="predicted"/>
<dbReference type="EMBL" id="QQXL01000006">
    <property type="protein sequence ID" value="RKW70002.1"/>
    <property type="molecule type" value="Genomic_DNA"/>
</dbReference>
<organism evidence="1 2">
    <name type="scientific">Galactobacter caseinivorans</name>
    <dbReference type="NCBI Taxonomy" id="2676123"/>
    <lineage>
        <taxon>Bacteria</taxon>
        <taxon>Bacillati</taxon>
        <taxon>Actinomycetota</taxon>
        <taxon>Actinomycetes</taxon>
        <taxon>Micrococcales</taxon>
        <taxon>Micrococcaceae</taxon>
        <taxon>Galactobacter</taxon>
    </lineage>
</organism>
<keyword evidence="2" id="KW-1185">Reference proteome</keyword>
<reference evidence="1 2" key="1">
    <citation type="submission" date="2018-07" db="EMBL/GenBank/DDBJ databases">
        <title>Arthrobacter sp. nov., isolated from raw cow's milk with high bacterial count.</title>
        <authorList>
            <person name="Hahne J."/>
            <person name="Isele D."/>
            <person name="Lipski A."/>
        </authorList>
    </citation>
    <scope>NUCLEOTIDE SEQUENCE [LARGE SCALE GENOMIC DNA]</scope>
    <source>
        <strain evidence="1 2">JZ R-183</strain>
    </source>
</reference>
<accession>A0A496PHP5</accession>
<gene>
    <name evidence="1" type="ORF">DWQ67_11130</name>
</gene>
<dbReference type="RefSeq" id="WP_121485673.1">
    <property type="nucleotide sequence ID" value="NZ_QQXL01000006.1"/>
</dbReference>
<protein>
    <submittedName>
        <fullName evidence="1">3-methyladenine DNA glycosylase</fullName>
    </submittedName>
</protein>
<dbReference type="AlphaFoldDB" id="A0A496PHP5"/>
<sequence>MPTPDVTLLSEPQWRAAEAAHRERVSVYSEPYRARRSSQQAHPVHDFLFTYYSLAPGQLERWHPGAGVVLLGRAAVDQRQGWKHYQVIQDADGAGTPGVCVDLEAFARDRDSMIAFASAILVGTASRPGNFSCFGLHEWAMAYRSDLHGVRHEYLPLRLGGAGTDAVVEQHQIRCTHFDAFRFYAPEAAPLNQLQPTRQTQRKLEQPGCLHANMDLYKWGYKLLPAVSSELVTDAFELSWRVRTMDMQASPYDLSEWGYSPIRIEDPQGKAEYVAAQRGFAEEAAALRARLLQALRESALLPAPDAA</sequence>
<evidence type="ECO:0000313" key="2">
    <source>
        <dbReference type="Proteomes" id="UP000273119"/>
    </source>
</evidence>
<comment type="caution">
    <text evidence="1">The sequence shown here is derived from an EMBL/GenBank/DDBJ whole genome shotgun (WGS) entry which is preliminary data.</text>
</comment>
<evidence type="ECO:0000313" key="1">
    <source>
        <dbReference type="EMBL" id="RKW70002.1"/>
    </source>
</evidence>
<name>A0A496PHP5_9MICC</name>
<dbReference type="Proteomes" id="UP000273119">
    <property type="component" value="Unassembled WGS sequence"/>
</dbReference>